<dbReference type="EMBL" id="CP016808">
    <property type="protein sequence ID" value="ANY70120.1"/>
    <property type="molecule type" value="Genomic_DNA"/>
</dbReference>
<evidence type="ECO:0000256" key="4">
    <source>
        <dbReference type="ARBA" id="ARBA00023163"/>
    </source>
</evidence>
<evidence type="ECO:0000313" key="5">
    <source>
        <dbReference type="EMBL" id="ANY70120.1"/>
    </source>
</evidence>
<keyword evidence="4" id="KW-0804">Transcription</keyword>
<dbReference type="Pfam" id="PF03965">
    <property type="entry name" value="Penicillinase_R"/>
    <property type="match status" value="1"/>
</dbReference>
<dbReference type="InterPro" id="IPR036388">
    <property type="entry name" value="WH-like_DNA-bd_sf"/>
</dbReference>
<dbReference type="InterPro" id="IPR036390">
    <property type="entry name" value="WH_DNA-bd_sf"/>
</dbReference>
<dbReference type="SUPFAM" id="SSF46785">
    <property type="entry name" value="Winged helix' DNA-binding domain"/>
    <property type="match status" value="1"/>
</dbReference>
<evidence type="ECO:0000256" key="1">
    <source>
        <dbReference type="ARBA" id="ARBA00011046"/>
    </source>
</evidence>
<keyword evidence="3" id="KW-0238">DNA-binding</keyword>
<comment type="similarity">
    <text evidence="1">Belongs to the BlaI transcriptional regulatory family.</text>
</comment>
<sequence>MKSYKLTESEIKFTDLIWKNEPITSGDLVKRCQEEMNWKKSTTYTVLKKLCEKGLLQNENSVVSALITRDEYYANQSLRFVEDTYGGSLPKFLTAFMGGKKLNNRQAEELKKLIDEHKEGES</sequence>
<dbReference type="AlphaFoldDB" id="A0A1B2DR04"/>
<dbReference type="PIRSF" id="PIRSF019455">
    <property type="entry name" value="CopR_AtkY"/>
    <property type="match status" value="1"/>
</dbReference>
<dbReference type="InterPro" id="IPR005650">
    <property type="entry name" value="BlaI_family"/>
</dbReference>
<organism evidence="5">
    <name type="scientific">Paenibacillus sp. BIHB 4019</name>
    <dbReference type="NCBI Taxonomy" id="1870819"/>
    <lineage>
        <taxon>Bacteria</taxon>
        <taxon>Bacillati</taxon>
        <taxon>Bacillota</taxon>
        <taxon>Bacilli</taxon>
        <taxon>Bacillales</taxon>
        <taxon>Paenibacillaceae</taxon>
        <taxon>Paenibacillus</taxon>
    </lineage>
</organism>
<dbReference type="RefSeq" id="WP_099521055.1">
    <property type="nucleotide sequence ID" value="NZ_CP016808.1"/>
</dbReference>
<evidence type="ECO:0000256" key="3">
    <source>
        <dbReference type="ARBA" id="ARBA00023125"/>
    </source>
</evidence>
<proteinExistence type="inferred from homology"/>
<gene>
    <name evidence="5" type="ORF">BBD42_29190</name>
</gene>
<accession>A0A1B2DR04</accession>
<reference evidence="5" key="1">
    <citation type="submission" date="2016-08" db="EMBL/GenBank/DDBJ databases">
        <title>Complete Genome Seqeunce of Paenibacillus sp. BIHB 4019 from tea rhizoplane.</title>
        <authorList>
            <person name="Thakur R."/>
            <person name="Swarnkar M.K."/>
            <person name="Gulati A."/>
        </authorList>
    </citation>
    <scope>NUCLEOTIDE SEQUENCE [LARGE SCALE GENOMIC DNA]</scope>
    <source>
        <strain evidence="5">BIHB4019</strain>
    </source>
</reference>
<dbReference type="GO" id="GO:0003677">
    <property type="term" value="F:DNA binding"/>
    <property type="evidence" value="ECO:0007669"/>
    <property type="project" value="UniProtKB-KW"/>
</dbReference>
<keyword evidence="2" id="KW-0805">Transcription regulation</keyword>
<dbReference type="GO" id="GO:0045892">
    <property type="term" value="P:negative regulation of DNA-templated transcription"/>
    <property type="evidence" value="ECO:0007669"/>
    <property type="project" value="InterPro"/>
</dbReference>
<dbReference type="Gene3D" id="1.10.4040.10">
    <property type="entry name" value="Penicillinase repressor domain"/>
    <property type="match status" value="1"/>
</dbReference>
<name>A0A1B2DR04_9BACL</name>
<dbReference type="Gene3D" id="1.10.10.10">
    <property type="entry name" value="Winged helix-like DNA-binding domain superfamily/Winged helix DNA-binding domain"/>
    <property type="match status" value="1"/>
</dbReference>
<protein>
    <submittedName>
        <fullName evidence="5">BlaI/MecI/CopY family transcriptional regulator</fullName>
    </submittedName>
</protein>
<evidence type="ECO:0000256" key="2">
    <source>
        <dbReference type="ARBA" id="ARBA00023015"/>
    </source>
</evidence>